<sequence length="74" mass="8342">MSILDVRSQSSTSLLRHVSTQSPIAEAARTELLTRGLVPLLTRHNGWHLAPREPFPQHLIPHPDPLGRYTWRAG</sequence>
<feature type="compositionally biased region" description="Polar residues" evidence="1">
    <location>
        <begin position="7"/>
        <end position="20"/>
    </location>
</feature>
<reference evidence="2" key="1">
    <citation type="submission" date="2024-10" db="EMBL/GenBank/DDBJ databases">
        <title>Genetic diversity among independent isolates of the Dolichocephalovirinae subfamily.</title>
        <authorList>
            <person name="Ely B."/>
            <person name="Thomas Q."/>
            <person name="Mohammadi T."/>
        </authorList>
    </citation>
    <scope>NUCLEOTIDE SEQUENCE</scope>
</reference>
<feature type="region of interest" description="Disordered" evidence="1">
    <location>
        <begin position="1"/>
        <end position="20"/>
    </location>
</feature>
<evidence type="ECO:0000256" key="1">
    <source>
        <dbReference type="SAM" id="MobiDB-lite"/>
    </source>
</evidence>
<name>A0AB74UMM1_9VIRU</name>
<evidence type="ECO:0000313" key="2">
    <source>
        <dbReference type="EMBL" id="XHV10560.1"/>
    </source>
</evidence>
<accession>A0AB74UMM1</accession>
<proteinExistence type="predicted"/>
<dbReference type="EMBL" id="PQ287320">
    <property type="protein sequence ID" value="XHV10560.1"/>
    <property type="molecule type" value="Genomic_DNA"/>
</dbReference>
<protein>
    <submittedName>
        <fullName evidence="2">Uncharacterized protein</fullName>
    </submittedName>
</protein>
<organism evidence="2">
    <name type="scientific">Caulobacter phage BL57</name>
    <dbReference type="NCBI Taxonomy" id="3348355"/>
    <lineage>
        <taxon>Viruses</taxon>
    </lineage>
</organism>
<gene>
    <name evidence="2" type="ORF">BL57_088</name>
</gene>